<dbReference type="Proteomes" id="UP000215914">
    <property type="component" value="Chromosome 7"/>
</dbReference>
<dbReference type="PANTHER" id="PTHR44750:SF1">
    <property type="entry name" value="GLUTATHIONE S-TRANSFERASE T1-RELATED"/>
    <property type="match status" value="1"/>
</dbReference>
<keyword evidence="2" id="KW-0808">Transferase</keyword>
<dbReference type="Gramene" id="mRNA:HanXRQr2_Chr07g0280801">
    <property type="protein sequence ID" value="mRNA:HanXRQr2_Chr07g0280801"/>
    <property type="gene ID" value="HanXRQr2_Chr07g0280801"/>
</dbReference>
<dbReference type="Gene3D" id="3.40.30.10">
    <property type="entry name" value="Glutaredoxin"/>
    <property type="match status" value="1"/>
</dbReference>
<dbReference type="EC" id="2.5.1.18" evidence="2"/>
<evidence type="ECO:0000259" key="1">
    <source>
        <dbReference type="PROSITE" id="PS50404"/>
    </source>
</evidence>
<dbReference type="EMBL" id="MNCJ02000322">
    <property type="protein sequence ID" value="KAF5797460.1"/>
    <property type="molecule type" value="Genomic_DNA"/>
</dbReference>
<keyword evidence="4" id="KW-1185">Reference proteome</keyword>
<reference evidence="2" key="3">
    <citation type="submission" date="2020-06" db="EMBL/GenBank/DDBJ databases">
        <title>Helianthus annuus Genome sequencing and assembly Release 2.</title>
        <authorList>
            <person name="Gouzy J."/>
            <person name="Langlade N."/>
            <person name="Munos S."/>
        </authorList>
    </citation>
    <scope>NUCLEOTIDE SEQUENCE</scope>
    <source>
        <tissue evidence="2">Leaves</tissue>
    </source>
</reference>
<dbReference type="AlphaFoldDB" id="A0A251UC97"/>
<dbReference type="InterPro" id="IPR036249">
    <property type="entry name" value="Thioredoxin-like_sf"/>
</dbReference>
<gene>
    <name evidence="3" type="ORF">HannXRQ_Chr07g0187161</name>
    <name evidence="2" type="ORF">HanXRQr2_Chr07g0280801</name>
</gene>
<organism evidence="3 4">
    <name type="scientific">Helianthus annuus</name>
    <name type="common">Common sunflower</name>
    <dbReference type="NCBI Taxonomy" id="4232"/>
    <lineage>
        <taxon>Eukaryota</taxon>
        <taxon>Viridiplantae</taxon>
        <taxon>Streptophyta</taxon>
        <taxon>Embryophyta</taxon>
        <taxon>Tracheophyta</taxon>
        <taxon>Spermatophyta</taxon>
        <taxon>Magnoliopsida</taxon>
        <taxon>eudicotyledons</taxon>
        <taxon>Gunneridae</taxon>
        <taxon>Pentapetalae</taxon>
        <taxon>asterids</taxon>
        <taxon>campanulids</taxon>
        <taxon>Asterales</taxon>
        <taxon>Asteraceae</taxon>
        <taxon>Asteroideae</taxon>
        <taxon>Heliantheae alliance</taxon>
        <taxon>Heliantheae</taxon>
        <taxon>Helianthus</taxon>
    </lineage>
</organism>
<dbReference type="InParanoid" id="A0A251UC97"/>
<dbReference type="SUPFAM" id="SSF52833">
    <property type="entry name" value="Thioredoxin-like"/>
    <property type="match status" value="1"/>
</dbReference>
<proteinExistence type="predicted"/>
<reference evidence="2 4" key="1">
    <citation type="journal article" date="2017" name="Nature">
        <title>The sunflower genome provides insights into oil metabolism, flowering and Asterid evolution.</title>
        <authorList>
            <person name="Badouin H."/>
            <person name="Gouzy J."/>
            <person name="Grassa C.J."/>
            <person name="Murat F."/>
            <person name="Staton S.E."/>
            <person name="Cottret L."/>
            <person name="Lelandais-Briere C."/>
            <person name="Owens G.L."/>
            <person name="Carrere S."/>
            <person name="Mayjonade B."/>
            <person name="Legrand L."/>
            <person name="Gill N."/>
            <person name="Kane N.C."/>
            <person name="Bowers J.E."/>
            <person name="Hubner S."/>
            <person name="Bellec A."/>
            <person name="Berard A."/>
            <person name="Berges H."/>
            <person name="Blanchet N."/>
            <person name="Boniface M.C."/>
            <person name="Brunel D."/>
            <person name="Catrice O."/>
            <person name="Chaidir N."/>
            <person name="Claudel C."/>
            <person name="Donnadieu C."/>
            <person name="Faraut T."/>
            <person name="Fievet G."/>
            <person name="Helmstetter N."/>
            <person name="King M."/>
            <person name="Knapp S.J."/>
            <person name="Lai Z."/>
            <person name="Le Paslier M.C."/>
            <person name="Lippi Y."/>
            <person name="Lorenzon L."/>
            <person name="Mandel J.R."/>
            <person name="Marage G."/>
            <person name="Marchand G."/>
            <person name="Marquand E."/>
            <person name="Bret-Mestries E."/>
            <person name="Morien E."/>
            <person name="Nambeesan S."/>
            <person name="Nguyen T."/>
            <person name="Pegot-Espagnet P."/>
            <person name="Pouilly N."/>
            <person name="Raftis F."/>
            <person name="Sallet E."/>
            <person name="Schiex T."/>
            <person name="Thomas J."/>
            <person name="Vandecasteele C."/>
            <person name="Vares D."/>
            <person name="Vear F."/>
            <person name="Vautrin S."/>
            <person name="Crespi M."/>
            <person name="Mangin B."/>
            <person name="Burke J.M."/>
            <person name="Salse J."/>
            <person name="Munos S."/>
            <person name="Vincourt P."/>
            <person name="Rieseberg L.H."/>
            <person name="Langlade N.B."/>
        </authorList>
    </citation>
    <scope>NUCLEOTIDE SEQUENCE [LARGE SCALE GENOMIC DNA]</scope>
    <source>
        <strain evidence="4">cv. SF193</strain>
        <tissue evidence="2">Leaves</tissue>
    </source>
</reference>
<dbReference type="PANTHER" id="PTHR44750">
    <property type="entry name" value="GLUTATHIONE S-TRANSFERASE T1-RELATED"/>
    <property type="match status" value="1"/>
</dbReference>
<feature type="domain" description="GST N-terminal" evidence="1">
    <location>
        <begin position="1"/>
        <end position="55"/>
    </location>
</feature>
<protein>
    <submittedName>
        <fullName evidence="2">Glutathione transferase</fullName>
        <ecNumber evidence="2">2.5.1.18</ecNumber>
    </submittedName>
    <submittedName>
        <fullName evidence="3">Putative thioredoxin-like fold protein</fullName>
    </submittedName>
</protein>
<dbReference type="OMA" id="KVCKSFP"/>
<evidence type="ECO:0000313" key="4">
    <source>
        <dbReference type="Proteomes" id="UP000215914"/>
    </source>
</evidence>
<accession>A0A251UC97</accession>
<dbReference type="GO" id="GO:0004364">
    <property type="term" value="F:glutathione transferase activity"/>
    <property type="evidence" value="ECO:0007669"/>
    <property type="project" value="UniProtKB-EC"/>
</dbReference>
<name>A0A251UC97_HELAN</name>
<dbReference type="STRING" id="4232.A0A251UC97"/>
<dbReference type="InterPro" id="IPR004045">
    <property type="entry name" value="Glutathione_S-Trfase_N"/>
</dbReference>
<dbReference type="EMBL" id="CM007896">
    <property type="protein sequence ID" value="OTG19911.1"/>
    <property type="molecule type" value="Genomic_DNA"/>
</dbReference>
<reference evidence="3" key="2">
    <citation type="submission" date="2017-02" db="EMBL/GenBank/DDBJ databases">
        <title>Sunflower complete genome.</title>
        <authorList>
            <person name="Langlade N."/>
            <person name="Munos S."/>
        </authorList>
    </citation>
    <scope>NUCLEOTIDE SEQUENCE [LARGE SCALE GENOMIC DNA]</scope>
    <source>
        <tissue evidence="3">Leaves</tissue>
    </source>
</reference>
<dbReference type="PROSITE" id="PS50404">
    <property type="entry name" value="GST_NTER"/>
    <property type="match status" value="1"/>
</dbReference>
<evidence type="ECO:0000313" key="3">
    <source>
        <dbReference type="EMBL" id="OTG19911.1"/>
    </source>
</evidence>
<sequence length="55" mass="6384">MAMKVYVDRMFQPSRAVLIFCKVNGIDYEEILVDISKHKHVAPEYKGFTPILIDL</sequence>
<evidence type="ECO:0000313" key="2">
    <source>
        <dbReference type="EMBL" id="KAF5797460.1"/>
    </source>
</evidence>
<dbReference type="InterPro" id="IPR043377">
    <property type="entry name" value="GSTT1/2/3"/>
</dbReference>